<feature type="region of interest" description="Disordered" evidence="19">
    <location>
        <begin position="489"/>
        <end position="508"/>
    </location>
</feature>
<dbReference type="GeneID" id="85313389"/>
<dbReference type="InterPro" id="IPR001433">
    <property type="entry name" value="OxRdtase_FAD/NAD-bd"/>
</dbReference>
<dbReference type="InterPro" id="IPR000572">
    <property type="entry name" value="OxRdtase_Mopterin-bd_dom"/>
</dbReference>
<dbReference type="InterPro" id="IPR017927">
    <property type="entry name" value="FAD-bd_FR_type"/>
</dbReference>
<dbReference type="AlphaFoldDB" id="A0AAJ0FJ51"/>
<keyword evidence="12" id="KW-0560">Oxidoreductase</keyword>
<evidence type="ECO:0000256" key="3">
    <source>
        <dbReference type="ARBA" id="ARBA00003838"/>
    </source>
</evidence>
<dbReference type="InterPro" id="IPR036374">
    <property type="entry name" value="OxRdtase_Mopterin-bd_sf"/>
</dbReference>
<name>A0AAJ0FJ51_9PEZI</name>
<evidence type="ECO:0000256" key="10">
    <source>
        <dbReference type="ARBA" id="ARBA00022827"/>
    </source>
</evidence>
<dbReference type="InterPro" id="IPR005066">
    <property type="entry name" value="MoCF_OxRdtse_dimer"/>
</dbReference>
<evidence type="ECO:0000256" key="5">
    <source>
        <dbReference type="ARBA" id="ARBA00011738"/>
    </source>
</evidence>
<dbReference type="InterPro" id="IPR018506">
    <property type="entry name" value="Cyt_B5_heme-BS"/>
</dbReference>
<dbReference type="PROSITE" id="PS00559">
    <property type="entry name" value="MOLYBDOPTERIN_EUK"/>
    <property type="match status" value="1"/>
</dbReference>
<dbReference type="InterPro" id="IPR008333">
    <property type="entry name" value="Cbr1-like_FAD-bd_dom"/>
</dbReference>
<dbReference type="PROSITE" id="PS51384">
    <property type="entry name" value="FAD_FR"/>
    <property type="match status" value="1"/>
</dbReference>
<evidence type="ECO:0000256" key="9">
    <source>
        <dbReference type="ARBA" id="ARBA00022723"/>
    </source>
</evidence>
<comment type="cofactor">
    <cofactor evidence="18">
        <name>Mo-molybdopterin</name>
        <dbReference type="ChEBI" id="CHEBI:71302"/>
    </cofactor>
    <text evidence="18">Binds 1 Mo-molybdopterin (Mo-MPT) cofactor per subunit.</text>
</comment>
<dbReference type="InterPro" id="IPR017938">
    <property type="entry name" value="Riboflavin_synthase-like_b-brl"/>
</dbReference>
<evidence type="ECO:0000313" key="23">
    <source>
        <dbReference type="Proteomes" id="UP001244011"/>
    </source>
</evidence>
<dbReference type="PRINTS" id="PR00406">
    <property type="entry name" value="CYTB5RDTASE"/>
</dbReference>
<dbReference type="PROSITE" id="PS00191">
    <property type="entry name" value="CYTOCHROME_B5_1"/>
    <property type="match status" value="1"/>
</dbReference>
<evidence type="ECO:0000256" key="12">
    <source>
        <dbReference type="ARBA" id="ARBA00023002"/>
    </source>
</evidence>
<dbReference type="PRINTS" id="PR00407">
    <property type="entry name" value="EUMOPTERIN"/>
</dbReference>
<evidence type="ECO:0000256" key="13">
    <source>
        <dbReference type="ARBA" id="ARBA00023004"/>
    </source>
</evidence>
<dbReference type="InterPro" id="IPR039261">
    <property type="entry name" value="FNR_nucleotide-bd"/>
</dbReference>
<evidence type="ECO:0000256" key="11">
    <source>
        <dbReference type="ARBA" id="ARBA00022857"/>
    </source>
</evidence>
<dbReference type="PANTHER" id="PTHR19372">
    <property type="entry name" value="SULFITE REDUCTASE"/>
    <property type="match status" value="1"/>
</dbReference>
<dbReference type="SUPFAM" id="SSF56524">
    <property type="entry name" value="Oxidoreductase molybdopterin-binding domain"/>
    <property type="match status" value="1"/>
</dbReference>
<dbReference type="GO" id="GO:0006790">
    <property type="term" value="P:sulfur compound metabolic process"/>
    <property type="evidence" value="ECO:0007669"/>
    <property type="project" value="TreeGrafter"/>
</dbReference>
<keyword evidence="23" id="KW-1185">Reference proteome</keyword>
<dbReference type="InterPro" id="IPR008335">
    <property type="entry name" value="Mopterin_OxRdtase_euk"/>
</dbReference>
<keyword evidence="14 17" id="KW-0534">Nitrate assimilation</keyword>
<comment type="catalytic activity">
    <reaction evidence="16">
        <text>nitrite + NADP(+) + H2O = nitrate + NADPH + H(+)</text>
        <dbReference type="Rhea" id="RHEA:19061"/>
        <dbReference type="ChEBI" id="CHEBI:15377"/>
        <dbReference type="ChEBI" id="CHEBI:15378"/>
        <dbReference type="ChEBI" id="CHEBI:16301"/>
        <dbReference type="ChEBI" id="CHEBI:17632"/>
        <dbReference type="ChEBI" id="CHEBI:57783"/>
        <dbReference type="ChEBI" id="CHEBI:58349"/>
        <dbReference type="EC" id="1.7.1.3"/>
    </reaction>
</comment>
<comment type="subunit">
    <text evidence="5">Homodimer.</text>
</comment>
<proteinExistence type="inferred from homology"/>
<evidence type="ECO:0000313" key="22">
    <source>
        <dbReference type="EMBL" id="KAK1764009.1"/>
    </source>
</evidence>
<evidence type="ECO:0000256" key="19">
    <source>
        <dbReference type="SAM" id="MobiDB-lite"/>
    </source>
</evidence>
<keyword evidence="6 18" id="KW-0500">Molybdenum</keyword>
<evidence type="ECO:0000256" key="15">
    <source>
        <dbReference type="ARBA" id="ARBA00023157"/>
    </source>
</evidence>
<keyword evidence="10" id="KW-0274">FAD</keyword>
<evidence type="ECO:0000259" key="20">
    <source>
        <dbReference type="PROSITE" id="PS50255"/>
    </source>
</evidence>
<dbReference type="EMBL" id="MU839023">
    <property type="protein sequence ID" value="KAK1764009.1"/>
    <property type="molecule type" value="Genomic_DNA"/>
</dbReference>
<dbReference type="RefSeq" id="XP_060280222.1">
    <property type="nucleotide sequence ID" value="XM_060430202.1"/>
</dbReference>
<sequence length="873" mass="96963">MATTMTQLSPVGPAINLLPDSGSLRLHPDKLTAISESLAVVPLPPSRQPVSQVLDKDRETPDNHVTRDGRLIRLTGVHPFNAEAPLTALYNDGFLTSVDLFYVRNHGAVPRVLDDEIWSWELSIEGLVDNPFTITLQQLVDDFEQITIPVTFVCAGNRRKEQNTVRKSKGFSWGPAGLSTALFTGTLMAHILRKAKPLRGARYVCMEGADKLPNGYYGTSLKLNWALDPNKGIMLAHGMNGAPLRADHGRPLRAVVPGQIGGRSVKWLRRLVVTAAPSDNWYHYYDNKVLPTTVTPEMSAEEPAWWRDERYAIYDLNVNSAVVYPQHGEVLDVGLRARDYAVRGYAYSGGGRRVTRVELSFDSGRSWRLAEIDYPEDRYREVDLDLFGGRLDMSSRETSFCWCFWSYSLPILELQNADSILVRAMDEAMMCQPRDMYWSVLGMMNNPWFRVAIDKGEGSLRFEHPTTLMPGPPGWMERVKKSGGDLLNGRWGEKAPGGSDELLTPPPEEEISMTNQDARRVFTLEDFKAESSQERPLFVIKGEVYDGTGYLRDHPGGAQSILAVATSDATEDFMAIHSENAKAMMRNYHIGTLDDDGRQALLSPDNAEALSATRAEFLDPKQWAKAVLSAKKSLSWDTKLFTFKLDHDDQVAGLPVGQHLMLRVKDSGTNYNIIRAYTPVSENSQKGFLELLVKLYLPTPSTPGGQMSMALDKVSLGAAVDFKGPIGKFEYLGRGEASISGRRRTVSSFTMICGGSGITPIFQVFRAVMQDAGDPTFCTVMVGSRLEEDILCRQELDALARRKTDGCRLIHTLSRPPAEWAGLRGRISETLLREQASPATGGLALICGPGSMEKSVREILLDLGWKEDDLVFF</sequence>
<dbReference type="Pfam" id="PF00174">
    <property type="entry name" value="Oxidored_molyb"/>
    <property type="match status" value="1"/>
</dbReference>
<dbReference type="PRINTS" id="PR00363">
    <property type="entry name" value="CYTOCHROMEB5"/>
</dbReference>
<comment type="cofactor">
    <cofactor evidence="1">
        <name>heme</name>
        <dbReference type="ChEBI" id="CHEBI:30413"/>
    </cofactor>
</comment>
<dbReference type="SUPFAM" id="SSF52343">
    <property type="entry name" value="Ferredoxin reductase-like, C-terminal NADP-linked domain"/>
    <property type="match status" value="1"/>
</dbReference>
<dbReference type="GO" id="GO:0043546">
    <property type="term" value="F:molybdopterin cofactor binding"/>
    <property type="evidence" value="ECO:0007669"/>
    <property type="project" value="InterPro"/>
</dbReference>
<keyword evidence="15" id="KW-1015">Disulfide bond</keyword>
<evidence type="ECO:0000256" key="14">
    <source>
        <dbReference type="ARBA" id="ARBA00023063"/>
    </source>
</evidence>
<dbReference type="GO" id="GO:0006809">
    <property type="term" value="P:nitric oxide biosynthetic process"/>
    <property type="evidence" value="ECO:0007669"/>
    <property type="project" value="InterPro"/>
</dbReference>
<dbReference type="GO" id="GO:0030151">
    <property type="term" value="F:molybdenum ion binding"/>
    <property type="evidence" value="ECO:0007669"/>
    <property type="project" value="InterPro"/>
</dbReference>
<evidence type="ECO:0000256" key="4">
    <source>
        <dbReference type="ARBA" id="ARBA00006253"/>
    </source>
</evidence>
<gene>
    <name evidence="22" type="ORF">QBC33DRAFT_562328</name>
</gene>
<evidence type="ECO:0000256" key="18">
    <source>
        <dbReference type="PIRSR" id="PIRSR000233-1"/>
    </source>
</evidence>
<dbReference type="InterPro" id="IPR001199">
    <property type="entry name" value="Cyt_B5-like_heme/steroid-bd"/>
</dbReference>
<dbReference type="SUPFAM" id="SSF81296">
    <property type="entry name" value="E set domains"/>
    <property type="match status" value="1"/>
</dbReference>
<dbReference type="Gene3D" id="2.40.30.10">
    <property type="entry name" value="Translation factors"/>
    <property type="match status" value="1"/>
</dbReference>
<dbReference type="PRINTS" id="PR00371">
    <property type="entry name" value="FPNCR"/>
</dbReference>
<organism evidence="22 23">
    <name type="scientific">Phialemonium atrogriseum</name>
    <dbReference type="NCBI Taxonomy" id="1093897"/>
    <lineage>
        <taxon>Eukaryota</taxon>
        <taxon>Fungi</taxon>
        <taxon>Dikarya</taxon>
        <taxon>Ascomycota</taxon>
        <taxon>Pezizomycotina</taxon>
        <taxon>Sordariomycetes</taxon>
        <taxon>Sordariomycetidae</taxon>
        <taxon>Cephalothecales</taxon>
        <taxon>Cephalothecaceae</taxon>
        <taxon>Phialemonium</taxon>
    </lineage>
</organism>
<dbReference type="Gene3D" id="3.90.420.10">
    <property type="entry name" value="Oxidoreductase, molybdopterin-binding domain"/>
    <property type="match status" value="1"/>
</dbReference>
<dbReference type="InterPro" id="IPR012137">
    <property type="entry name" value="Nitr_rd_NADH"/>
</dbReference>
<comment type="function">
    <text evidence="3 17">Nitrate reductase is a key enzyme involved in the first step of nitrate assimilation in plants, fungi and bacteria.</text>
</comment>
<keyword evidence="8" id="KW-0285">Flavoprotein</keyword>
<reference evidence="22" key="1">
    <citation type="submission" date="2023-06" db="EMBL/GenBank/DDBJ databases">
        <title>Genome-scale phylogeny and comparative genomics of the fungal order Sordariales.</title>
        <authorList>
            <consortium name="Lawrence Berkeley National Laboratory"/>
            <person name="Hensen N."/>
            <person name="Bonometti L."/>
            <person name="Westerberg I."/>
            <person name="Brannstrom I.O."/>
            <person name="Guillou S."/>
            <person name="Cros-Aarteil S."/>
            <person name="Calhoun S."/>
            <person name="Haridas S."/>
            <person name="Kuo A."/>
            <person name="Mondo S."/>
            <person name="Pangilinan J."/>
            <person name="Riley R."/>
            <person name="Labutti K."/>
            <person name="Andreopoulos B."/>
            <person name="Lipzen A."/>
            <person name="Chen C."/>
            <person name="Yanf M."/>
            <person name="Daum C."/>
            <person name="Ng V."/>
            <person name="Clum A."/>
            <person name="Steindorff A."/>
            <person name="Ohm R."/>
            <person name="Martin F."/>
            <person name="Silar P."/>
            <person name="Natvig D."/>
            <person name="Lalanne C."/>
            <person name="Gautier V."/>
            <person name="Ament-Velasquez S.L."/>
            <person name="Kruys A."/>
            <person name="Hutchinson M.I."/>
            <person name="Powell A.J."/>
            <person name="Barry K."/>
            <person name="Miller A.N."/>
            <person name="Grigoriev I.V."/>
            <person name="Debuchy R."/>
            <person name="Gladieux P."/>
            <person name="Thoren M.H."/>
            <person name="Johannesson H."/>
        </authorList>
    </citation>
    <scope>NUCLEOTIDE SEQUENCE</scope>
    <source>
        <strain evidence="22">8032-3</strain>
    </source>
</reference>
<dbReference type="InterPro" id="IPR022407">
    <property type="entry name" value="OxRdtase_Mopterin_BS"/>
</dbReference>
<dbReference type="PROSITE" id="PS50255">
    <property type="entry name" value="CYTOCHROME_B5_2"/>
    <property type="match status" value="1"/>
</dbReference>
<dbReference type="SUPFAM" id="SSF55856">
    <property type="entry name" value="Cytochrome b5-like heme/steroid binding domain"/>
    <property type="match status" value="1"/>
</dbReference>
<keyword evidence="11" id="KW-0521">NADP</keyword>
<evidence type="ECO:0000256" key="6">
    <source>
        <dbReference type="ARBA" id="ARBA00022505"/>
    </source>
</evidence>
<evidence type="ECO:0000256" key="8">
    <source>
        <dbReference type="ARBA" id="ARBA00022630"/>
    </source>
</evidence>
<dbReference type="FunFam" id="3.90.420.10:FF:000005">
    <property type="entry name" value="Nitrate reductase"/>
    <property type="match status" value="1"/>
</dbReference>
<keyword evidence="7" id="KW-0349">Heme</keyword>
<dbReference type="SMART" id="SM01117">
    <property type="entry name" value="Cyt-b5"/>
    <property type="match status" value="1"/>
</dbReference>
<evidence type="ECO:0000256" key="17">
    <source>
        <dbReference type="PIRNR" id="PIRNR000233"/>
    </source>
</evidence>
<evidence type="ECO:0000256" key="7">
    <source>
        <dbReference type="ARBA" id="ARBA00022617"/>
    </source>
</evidence>
<evidence type="ECO:0000256" key="16">
    <source>
        <dbReference type="ARBA" id="ARBA00049155"/>
    </source>
</evidence>
<dbReference type="InterPro" id="IPR014756">
    <property type="entry name" value="Ig_E-set"/>
</dbReference>
<accession>A0AAJ0FJ51</accession>
<evidence type="ECO:0000256" key="2">
    <source>
        <dbReference type="ARBA" id="ARBA00001974"/>
    </source>
</evidence>
<dbReference type="Pfam" id="PF00970">
    <property type="entry name" value="FAD_binding_6"/>
    <property type="match status" value="1"/>
</dbReference>
<dbReference type="PANTHER" id="PTHR19372:SF7">
    <property type="entry name" value="SULFITE OXIDASE, MITOCHONDRIAL"/>
    <property type="match status" value="1"/>
</dbReference>
<dbReference type="Gene3D" id="2.60.40.650">
    <property type="match status" value="1"/>
</dbReference>
<keyword evidence="9 18" id="KW-0479">Metal-binding</keyword>
<dbReference type="GO" id="GO:0050464">
    <property type="term" value="F:nitrate reductase (NADPH) activity"/>
    <property type="evidence" value="ECO:0007669"/>
    <property type="project" value="UniProtKB-EC"/>
</dbReference>
<dbReference type="Pfam" id="PF03404">
    <property type="entry name" value="Mo-co_dimer"/>
    <property type="match status" value="1"/>
</dbReference>
<comment type="similarity">
    <text evidence="4 17">Belongs to the nitrate reductase family.</text>
</comment>
<comment type="cofactor">
    <cofactor evidence="2">
        <name>FAD</name>
        <dbReference type="ChEBI" id="CHEBI:57692"/>
    </cofactor>
</comment>
<dbReference type="InterPro" id="IPR036400">
    <property type="entry name" value="Cyt_B5-like_heme/steroid_sf"/>
</dbReference>
<dbReference type="GO" id="GO:0042128">
    <property type="term" value="P:nitrate assimilation"/>
    <property type="evidence" value="ECO:0007669"/>
    <property type="project" value="UniProtKB-KW"/>
</dbReference>
<feature type="binding site" evidence="18">
    <location>
        <position position="154"/>
    </location>
    <ligand>
        <name>Mo-molybdopterin</name>
        <dbReference type="ChEBI" id="CHEBI:71302"/>
    </ligand>
    <ligandPart>
        <name>Mo</name>
        <dbReference type="ChEBI" id="CHEBI:28685"/>
    </ligandPart>
</feature>
<evidence type="ECO:0000256" key="1">
    <source>
        <dbReference type="ARBA" id="ARBA00001971"/>
    </source>
</evidence>
<dbReference type="Pfam" id="PF00175">
    <property type="entry name" value="NAD_binding_1"/>
    <property type="match status" value="1"/>
</dbReference>
<comment type="caution">
    <text evidence="22">The sequence shown here is derived from an EMBL/GenBank/DDBJ whole genome shotgun (WGS) entry which is preliminary data.</text>
</comment>
<dbReference type="Gene3D" id="3.10.120.10">
    <property type="entry name" value="Cytochrome b5-like heme/steroid binding domain"/>
    <property type="match status" value="1"/>
</dbReference>
<evidence type="ECO:0000259" key="21">
    <source>
        <dbReference type="PROSITE" id="PS51384"/>
    </source>
</evidence>
<dbReference type="CDD" id="cd06183">
    <property type="entry name" value="cyt_b5_reduct_like"/>
    <property type="match status" value="1"/>
</dbReference>
<dbReference type="GO" id="GO:0020037">
    <property type="term" value="F:heme binding"/>
    <property type="evidence" value="ECO:0007669"/>
    <property type="project" value="InterPro"/>
</dbReference>
<keyword evidence="13" id="KW-0408">Iron</keyword>
<dbReference type="Pfam" id="PF00173">
    <property type="entry name" value="Cyt-b5"/>
    <property type="match status" value="1"/>
</dbReference>
<dbReference type="Gene3D" id="3.40.50.80">
    <property type="entry name" value="Nucleotide-binding domain of ferredoxin-NADP reductase (FNR) module"/>
    <property type="match status" value="1"/>
</dbReference>
<dbReference type="GO" id="GO:0008482">
    <property type="term" value="F:sulfite oxidase activity"/>
    <property type="evidence" value="ECO:0007669"/>
    <property type="project" value="TreeGrafter"/>
</dbReference>
<dbReference type="SUPFAM" id="SSF63380">
    <property type="entry name" value="Riboflavin synthase domain-like"/>
    <property type="match status" value="1"/>
</dbReference>
<dbReference type="PIRSF" id="PIRSF000233">
    <property type="entry name" value="Nitr_rd_NADH"/>
    <property type="match status" value="1"/>
</dbReference>
<dbReference type="InterPro" id="IPR001709">
    <property type="entry name" value="Flavoprot_Pyr_Nucl_cyt_Rdtase"/>
</dbReference>
<feature type="domain" description="FAD-binding FR-type" evidence="21">
    <location>
        <begin position="621"/>
        <end position="732"/>
    </location>
</feature>
<feature type="domain" description="Cytochrome b5 heme-binding" evidence="20">
    <location>
        <begin position="519"/>
        <end position="594"/>
    </location>
</feature>
<dbReference type="Proteomes" id="UP001244011">
    <property type="component" value="Unassembled WGS sequence"/>
</dbReference>
<protein>
    <recommendedName>
        <fullName evidence="17">Nitrate reductase</fullName>
    </recommendedName>
</protein>